<comment type="caution">
    <text evidence="2">The sequence shown here is derived from an EMBL/GenBank/DDBJ whole genome shotgun (WGS) entry which is preliminary data.</text>
</comment>
<sequence>MPGQQSLEFSDLSPIVRASTEQGVDPVTIAAVQALISREIANGHGAEGFARIYESLRTDNSATAPRKAGRAIN</sequence>
<dbReference type="InterPro" id="IPR013328">
    <property type="entry name" value="6PGD_dom2"/>
</dbReference>
<dbReference type="RefSeq" id="WP_378262342.1">
    <property type="nucleotide sequence ID" value="NZ_JBHUKR010000004.1"/>
</dbReference>
<organism evidence="2 3">
    <name type="scientific">Amycolatopsis pigmentata</name>
    <dbReference type="NCBI Taxonomy" id="450801"/>
    <lineage>
        <taxon>Bacteria</taxon>
        <taxon>Bacillati</taxon>
        <taxon>Actinomycetota</taxon>
        <taxon>Actinomycetes</taxon>
        <taxon>Pseudonocardiales</taxon>
        <taxon>Pseudonocardiaceae</taxon>
        <taxon>Amycolatopsis</taxon>
    </lineage>
</organism>
<reference evidence="3" key="1">
    <citation type="journal article" date="2019" name="Int. J. Syst. Evol. Microbiol.">
        <title>The Global Catalogue of Microorganisms (GCM) 10K type strain sequencing project: providing services to taxonomists for standard genome sequencing and annotation.</title>
        <authorList>
            <consortium name="The Broad Institute Genomics Platform"/>
            <consortium name="The Broad Institute Genome Sequencing Center for Infectious Disease"/>
            <person name="Wu L."/>
            <person name="Ma J."/>
        </authorList>
    </citation>
    <scope>NUCLEOTIDE SEQUENCE [LARGE SCALE GENOMIC DNA]</scope>
    <source>
        <strain evidence="3">CGMCC 4.7645</strain>
    </source>
</reference>
<dbReference type="Pfam" id="PF21761">
    <property type="entry name" value="RedAm-like_C"/>
    <property type="match status" value="1"/>
</dbReference>
<dbReference type="InterPro" id="IPR048666">
    <property type="entry name" value="RedAm-like_C"/>
</dbReference>
<proteinExistence type="predicted"/>
<dbReference type="Gene3D" id="1.10.1040.10">
    <property type="entry name" value="N-(1-d-carboxylethyl)-l-norvaline Dehydrogenase, domain 2"/>
    <property type="match status" value="1"/>
</dbReference>
<evidence type="ECO:0000313" key="3">
    <source>
        <dbReference type="Proteomes" id="UP001597417"/>
    </source>
</evidence>
<dbReference type="Proteomes" id="UP001597417">
    <property type="component" value="Unassembled WGS sequence"/>
</dbReference>
<evidence type="ECO:0000259" key="1">
    <source>
        <dbReference type="Pfam" id="PF21761"/>
    </source>
</evidence>
<name>A0ABW5FLW9_9PSEU</name>
<keyword evidence="3" id="KW-1185">Reference proteome</keyword>
<accession>A0ABW5FLW9</accession>
<evidence type="ECO:0000313" key="2">
    <source>
        <dbReference type="EMBL" id="MFD2416013.1"/>
    </source>
</evidence>
<feature type="domain" description="NADPH-dependent reductive aminase-like C-terminal" evidence="1">
    <location>
        <begin position="11"/>
        <end position="57"/>
    </location>
</feature>
<gene>
    <name evidence="2" type="ORF">ACFSXZ_06710</name>
</gene>
<dbReference type="EMBL" id="JBHUKR010000004">
    <property type="protein sequence ID" value="MFD2416013.1"/>
    <property type="molecule type" value="Genomic_DNA"/>
</dbReference>
<protein>
    <recommendedName>
        <fullName evidence="1">NADPH-dependent reductive aminase-like C-terminal domain-containing protein</fullName>
    </recommendedName>
</protein>